<keyword evidence="7" id="KW-0902">Two-component regulatory system</keyword>
<dbReference type="PANTHER" id="PTHR32071:SF17">
    <property type="entry name" value="TRANSCRIPTIONAL REGULATOR (NTRC FAMILY)"/>
    <property type="match status" value="1"/>
</dbReference>
<dbReference type="PROSITE" id="PS50045">
    <property type="entry name" value="SIGMA54_INTERACT_4"/>
    <property type="match status" value="1"/>
</dbReference>
<dbReference type="Pfam" id="PF00072">
    <property type="entry name" value="Response_reg"/>
    <property type="match status" value="1"/>
</dbReference>
<dbReference type="PANTHER" id="PTHR32071">
    <property type="entry name" value="TRANSCRIPTIONAL REGULATORY PROTEIN"/>
    <property type="match status" value="1"/>
</dbReference>
<dbReference type="SUPFAM" id="SSF52172">
    <property type="entry name" value="CheY-like"/>
    <property type="match status" value="1"/>
</dbReference>
<dbReference type="Pfam" id="PF00158">
    <property type="entry name" value="Sigma54_activat"/>
    <property type="match status" value="1"/>
</dbReference>
<sequence>MSDILIVDDERDIRELIGDILEDEGYTTRLAGNSSEAMNEVNSEPPALMILDIWLKDSKMDGIDILKTVKRDNPDIPIIIISGHGNIEIAVAAIKQGAYDFIEKPFNIDQLLVVIRRAMETSRLRRENSQLRRRETEVAQMIGESAMFRGLVSQIDKVTKSNGRVMLTGPAGCGKEVAARFIHANSGRASAPFVTVNCAGVAPDNMEQMLFGRESAERGVEPGLLEQAHGGVIYFDEVADMPLGTQSKILRVLVDQSFTRVGGADKVRVDLRVISSTNRDLEAEIAAGTFRQELYHRLNVVPIAVPSLEDRREDIPLLARHFIESFNRTQGLPLRELSDDAVALLQTMIWPGNVRQLKNLIERVLILGDGSGPIEARELPQDGPAGEDEEGRVVLSGTLATLPLREAREAFEREYLLTQINRFGGNISRTAAFVGMERSALHRKLKSLGVVTGAKSGGRIAYIEEDQVTSAS</sequence>
<dbReference type="Gene3D" id="1.10.8.60">
    <property type="match status" value="1"/>
</dbReference>
<dbReference type="InterPro" id="IPR025944">
    <property type="entry name" value="Sigma_54_int_dom_CS"/>
</dbReference>
<reference evidence="14 15" key="1">
    <citation type="submission" date="2017-06" db="EMBL/GenBank/DDBJ databases">
        <title>Yangia sp. YSBP01 complete genome sequence.</title>
        <authorList>
            <person name="Woo J.-H."/>
            <person name="Kim H.-S."/>
        </authorList>
    </citation>
    <scope>NUCLEOTIDE SEQUENCE [LARGE SCALE GENOMIC DNA]</scope>
    <source>
        <strain evidence="14 15">YSBP01</strain>
    </source>
</reference>
<dbReference type="FunFam" id="3.40.50.2300:FF:000018">
    <property type="entry name" value="DNA-binding transcriptional regulator NtrC"/>
    <property type="match status" value="1"/>
</dbReference>
<keyword evidence="4 11" id="KW-0597">Phosphoprotein</keyword>
<dbReference type="Gene3D" id="1.10.10.60">
    <property type="entry name" value="Homeodomain-like"/>
    <property type="match status" value="1"/>
</dbReference>
<dbReference type="RefSeq" id="WP_108965800.1">
    <property type="nucleotide sequence ID" value="NZ_CP022189.1"/>
</dbReference>
<dbReference type="Pfam" id="PF25601">
    <property type="entry name" value="AAA_lid_14"/>
    <property type="match status" value="1"/>
</dbReference>
<evidence type="ECO:0000256" key="5">
    <source>
        <dbReference type="ARBA" id="ARBA00022741"/>
    </source>
</evidence>
<dbReference type="SMART" id="SM00448">
    <property type="entry name" value="REC"/>
    <property type="match status" value="1"/>
</dbReference>
<evidence type="ECO:0000256" key="4">
    <source>
        <dbReference type="ARBA" id="ARBA00022553"/>
    </source>
</evidence>
<evidence type="ECO:0000256" key="10">
    <source>
        <dbReference type="ARBA" id="ARBA00023163"/>
    </source>
</evidence>
<dbReference type="Proteomes" id="UP000244915">
    <property type="component" value="Chromosome 1"/>
</dbReference>
<dbReference type="GO" id="GO:0000160">
    <property type="term" value="P:phosphorelay signal transduction system"/>
    <property type="evidence" value="ECO:0007669"/>
    <property type="project" value="UniProtKB-KW"/>
</dbReference>
<dbReference type="SUPFAM" id="SSF46689">
    <property type="entry name" value="Homeodomain-like"/>
    <property type="match status" value="1"/>
</dbReference>
<keyword evidence="8" id="KW-0805">Transcription regulation</keyword>
<evidence type="ECO:0000259" key="12">
    <source>
        <dbReference type="PROSITE" id="PS50045"/>
    </source>
</evidence>
<dbReference type="SMART" id="SM00382">
    <property type="entry name" value="AAA"/>
    <property type="match status" value="1"/>
</dbReference>
<evidence type="ECO:0000256" key="9">
    <source>
        <dbReference type="ARBA" id="ARBA00023159"/>
    </source>
</evidence>
<gene>
    <name evidence="14" type="ORF">CEW88_08175</name>
</gene>
<dbReference type="InterPro" id="IPR003593">
    <property type="entry name" value="AAA+_ATPase"/>
</dbReference>
<keyword evidence="9" id="KW-0010">Activator</keyword>
<evidence type="ECO:0000256" key="11">
    <source>
        <dbReference type="PROSITE-ProRule" id="PRU00169"/>
    </source>
</evidence>
<proteinExistence type="predicted"/>
<dbReference type="InterPro" id="IPR002078">
    <property type="entry name" value="Sigma_54_int"/>
</dbReference>
<dbReference type="InterPro" id="IPR009057">
    <property type="entry name" value="Homeodomain-like_sf"/>
</dbReference>
<organism evidence="14 15">
    <name type="scientific">Alloyangia pacifica</name>
    <dbReference type="NCBI Taxonomy" id="311180"/>
    <lineage>
        <taxon>Bacteria</taxon>
        <taxon>Pseudomonadati</taxon>
        <taxon>Pseudomonadota</taxon>
        <taxon>Alphaproteobacteria</taxon>
        <taxon>Rhodobacterales</taxon>
        <taxon>Roseobacteraceae</taxon>
        <taxon>Alloyangia</taxon>
    </lineage>
</organism>
<dbReference type="PROSITE" id="PS00688">
    <property type="entry name" value="SIGMA54_INTERACT_3"/>
    <property type="match status" value="1"/>
</dbReference>
<evidence type="ECO:0000256" key="8">
    <source>
        <dbReference type="ARBA" id="ARBA00023015"/>
    </source>
</evidence>
<name>A0A2U8HF96_9RHOB</name>
<dbReference type="InterPro" id="IPR001789">
    <property type="entry name" value="Sig_transdc_resp-reg_receiver"/>
</dbReference>
<dbReference type="SUPFAM" id="SSF52540">
    <property type="entry name" value="P-loop containing nucleoside triphosphate hydrolases"/>
    <property type="match status" value="1"/>
</dbReference>
<keyword evidence="6" id="KW-0067">ATP-binding</keyword>
<dbReference type="CDD" id="cd00009">
    <property type="entry name" value="AAA"/>
    <property type="match status" value="1"/>
</dbReference>
<dbReference type="InterPro" id="IPR027417">
    <property type="entry name" value="P-loop_NTPase"/>
</dbReference>
<comment type="function">
    <text evidence="1">Required for activation of most nif operons, which are directly involved in nitrogen fixation.</text>
</comment>
<dbReference type="Pfam" id="PF02954">
    <property type="entry name" value="HTH_8"/>
    <property type="match status" value="1"/>
</dbReference>
<accession>A0A2U8HF96</accession>
<feature type="domain" description="Sigma-54 factor interaction" evidence="12">
    <location>
        <begin position="141"/>
        <end position="366"/>
    </location>
</feature>
<keyword evidence="10" id="KW-0804">Transcription</keyword>
<dbReference type="InterPro" id="IPR002197">
    <property type="entry name" value="HTH_Fis"/>
</dbReference>
<dbReference type="Gene3D" id="3.40.50.300">
    <property type="entry name" value="P-loop containing nucleotide triphosphate hydrolases"/>
    <property type="match status" value="1"/>
</dbReference>
<dbReference type="GO" id="GO:0005524">
    <property type="term" value="F:ATP binding"/>
    <property type="evidence" value="ECO:0007669"/>
    <property type="project" value="UniProtKB-KW"/>
</dbReference>
<dbReference type="Gene3D" id="3.40.50.2300">
    <property type="match status" value="1"/>
</dbReference>
<feature type="domain" description="Response regulatory" evidence="13">
    <location>
        <begin position="3"/>
        <end position="119"/>
    </location>
</feature>
<evidence type="ECO:0000256" key="6">
    <source>
        <dbReference type="ARBA" id="ARBA00022840"/>
    </source>
</evidence>
<dbReference type="GO" id="GO:0006355">
    <property type="term" value="P:regulation of DNA-templated transcription"/>
    <property type="evidence" value="ECO:0007669"/>
    <property type="project" value="InterPro"/>
</dbReference>
<dbReference type="KEGG" id="ypac:CEW88_08175"/>
<dbReference type="InterPro" id="IPR058031">
    <property type="entry name" value="AAA_lid_NorR"/>
</dbReference>
<evidence type="ECO:0000256" key="1">
    <source>
        <dbReference type="ARBA" id="ARBA00002167"/>
    </source>
</evidence>
<dbReference type="GO" id="GO:0043565">
    <property type="term" value="F:sequence-specific DNA binding"/>
    <property type="evidence" value="ECO:0007669"/>
    <property type="project" value="InterPro"/>
</dbReference>
<keyword evidence="5" id="KW-0547">Nucleotide-binding</keyword>
<evidence type="ECO:0000256" key="7">
    <source>
        <dbReference type="ARBA" id="ARBA00023012"/>
    </source>
</evidence>
<evidence type="ECO:0000313" key="14">
    <source>
        <dbReference type="EMBL" id="AWI83656.1"/>
    </source>
</evidence>
<dbReference type="EMBL" id="CP022189">
    <property type="protein sequence ID" value="AWI83656.1"/>
    <property type="molecule type" value="Genomic_DNA"/>
</dbReference>
<dbReference type="AlphaFoldDB" id="A0A2U8HF96"/>
<dbReference type="OrthoDB" id="9802388at2"/>
<dbReference type="InterPro" id="IPR011006">
    <property type="entry name" value="CheY-like_superfamily"/>
</dbReference>
<feature type="modified residue" description="4-aspartylphosphate" evidence="11">
    <location>
        <position position="52"/>
    </location>
</feature>
<protein>
    <recommendedName>
        <fullName evidence="3">Nif-specific regulatory protein</fullName>
    </recommendedName>
</protein>
<dbReference type="FunFam" id="1.10.10.60:FF:000165">
    <property type="entry name" value="Two-component system nitrogen regulation response regulator NtrX"/>
    <property type="match status" value="1"/>
</dbReference>
<evidence type="ECO:0000256" key="3">
    <source>
        <dbReference type="ARBA" id="ARBA00015308"/>
    </source>
</evidence>
<evidence type="ECO:0000256" key="2">
    <source>
        <dbReference type="ARBA" id="ARBA00011135"/>
    </source>
</evidence>
<dbReference type="FunFam" id="3.40.50.300:FF:000006">
    <property type="entry name" value="DNA-binding transcriptional regulator NtrC"/>
    <property type="match status" value="1"/>
</dbReference>
<evidence type="ECO:0000313" key="15">
    <source>
        <dbReference type="Proteomes" id="UP000244915"/>
    </source>
</evidence>
<dbReference type="PROSITE" id="PS50110">
    <property type="entry name" value="RESPONSE_REGULATORY"/>
    <property type="match status" value="1"/>
</dbReference>
<evidence type="ECO:0000259" key="13">
    <source>
        <dbReference type="PROSITE" id="PS50110"/>
    </source>
</evidence>
<comment type="subunit">
    <text evidence="2">Interacts with sigma-54.</text>
</comment>